<feature type="compositionally biased region" description="Low complexity" evidence="1">
    <location>
        <begin position="390"/>
        <end position="400"/>
    </location>
</feature>
<feature type="domain" description="Butirosin biosynthesis protein H N-terminal" evidence="2">
    <location>
        <begin position="48"/>
        <end position="185"/>
    </location>
</feature>
<name>A0ABP6N252_9ACTN</name>
<evidence type="ECO:0000259" key="2">
    <source>
        <dbReference type="Pfam" id="PF14399"/>
    </source>
</evidence>
<dbReference type="EMBL" id="BAAAUT010000015">
    <property type="protein sequence ID" value="GAA3131888.1"/>
    <property type="molecule type" value="Genomic_DNA"/>
</dbReference>
<dbReference type="Proteomes" id="UP001500320">
    <property type="component" value="Unassembled WGS sequence"/>
</dbReference>
<organism evidence="3 4">
    <name type="scientific">Planomonospora alba</name>
    <dbReference type="NCBI Taxonomy" id="161354"/>
    <lineage>
        <taxon>Bacteria</taxon>
        <taxon>Bacillati</taxon>
        <taxon>Actinomycetota</taxon>
        <taxon>Actinomycetes</taxon>
        <taxon>Streptosporangiales</taxon>
        <taxon>Streptosporangiaceae</taxon>
        <taxon>Planomonospora</taxon>
    </lineage>
</organism>
<keyword evidence="4" id="KW-1185">Reference proteome</keyword>
<proteinExistence type="predicted"/>
<feature type="region of interest" description="Disordered" evidence="1">
    <location>
        <begin position="372"/>
        <end position="400"/>
    </location>
</feature>
<evidence type="ECO:0000256" key="1">
    <source>
        <dbReference type="SAM" id="MobiDB-lite"/>
    </source>
</evidence>
<evidence type="ECO:0000313" key="3">
    <source>
        <dbReference type="EMBL" id="GAA3131888.1"/>
    </source>
</evidence>
<dbReference type="InterPro" id="IPR026935">
    <property type="entry name" value="BtrH_N"/>
</dbReference>
<gene>
    <name evidence="3" type="ORF">GCM10010466_23120</name>
</gene>
<comment type="caution">
    <text evidence="3">The sequence shown here is derived from an EMBL/GenBank/DDBJ whole genome shotgun (WGS) entry which is preliminary data.</text>
</comment>
<sequence length="452" mass="48190">MTSKKQLKIRIRARMAKTGESYTAARRHVVDRPEARTDGGWTFRGGRHPGSAAIAAVLAARGVVIGEPLVFLAGGGIGAGYILWEFKHDDSRHLVLGFRNQWQYHDRWMAKTLDRLGVGFTAHTTSGAKGAAARLARELDAGRPCIVLPDRYRVGYWGLPATLDGHGGHPVVVYRRDGGDVLVDDRGAAPIRVPQARMDAARARVPSYRNVMHVLEPAGIGADRLASAALEGLRDAAEHLGAASESFSLPAWRKWSRMLVDRRNAKGWPKVFADGRGLAGALLSMWEAVEPVGMDGGNLRDLFADALEEAGALLDLPLAGLAGEFRRIHGLWHGLAEAALPLEVQEFARMRALTAQIRESLLAEGVAAGDATDSAAGGAAPEDGSGTAGGAPQDAADAPAGAAELRELRAAVDRASPVQDQEALFAELGGRLAEIHRAETEAVAALRDLLRR</sequence>
<dbReference type="RefSeq" id="WP_344858634.1">
    <property type="nucleotide sequence ID" value="NZ_BAAAUT010000015.1"/>
</dbReference>
<reference evidence="4" key="1">
    <citation type="journal article" date="2019" name="Int. J. Syst. Evol. Microbiol.">
        <title>The Global Catalogue of Microorganisms (GCM) 10K type strain sequencing project: providing services to taxonomists for standard genome sequencing and annotation.</title>
        <authorList>
            <consortium name="The Broad Institute Genomics Platform"/>
            <consortium name="The Broad Institute Genome Sequencing Center for Infectious Disease"/>
            <person name="Wu L."/>
            <person name="Ma J."/>
        </authorList>
    </citation>
    <scope>NUCLEOTIDE SEQUENCE [LARGE SCALE GENOMIC DNA]</scope>
    <source>
        <strain evidence="4">JCM 9373</strain>
    </source>
</reference>
<dbReference type="Pfam" id="PF14399">
    <property type="entry name" value="BtrH_N"/>
    <property type="match status" value="1"/>
</dbReference>
<accession>A0ABP6N252</accession>
<evidence type="ECO:0000313" key="4">
    <source>
        <dbReference type="Proteomes" id="UP001500320"/>
    </source>
</evidence>
<protein>
    <recommendedName>
        <fullName evidence="2">Butirosin biosynthesis protein H N-terminal domain-containing protein</fullName>
    </recommendedName>
</protein>